<organism evidence="2">
    <name type="scientific">Sesamum radiatum</name>
    <name type="common">Black benniseed</name>
    <dbReference type="NCBI Taxonomy" id="300843"/>
    <lineage>
        <taxon>Eukaryota</taxon>
        <taxon>Viridiplantae</taxon>
        <taxon>Streptophyta</taxon>
        <taxon>Embryophyta</taxon>
        <taxon>Tracheophyta</taxon>
        <taxon>Spermatophyta</taxon>
        <taxon>Magnoliopsida</taxon>
        <taxon>eudicotyledons</taxon>
        <taxon>Gunneridae</taxon>
        <taxon>Pentapetalae</taxon>
        <taxon>asterids</taxon>
        <taxon>lamiids</taxon>
        <taxon>Lamiales</taxon>
        <taxon>Pedaliaceae</taxon>
        <taxon>Sesamum</taxon>
    </lineage>
</organism>
<sequence>METPSNALKEEKAMETVGSAKALQVVPGAPRAPASGITVLEPHKPIDVLTKPPTGVPPQTLPRGSSP</sequence>
<proteinExistence type="predicted"/>
<dbReference type="EMBL" id="JACGWJ010000447">
    <property type="protein sequence ID" value="KAL0292265.1"/>
    <property type="molecule type" value="Genomic_DNA"/>
</dbReference>
<dbReference type="AlphaFoldDB" id="A0AAW2JCE6"/>
<comment type="caution">
    <text evidence="2">The sequence shown here is derived from an EMBL/GenBank/DDBJ whole genome shotgun (WGS) entry which is preliminary data.</text>
</comment>
<protein>
    <submittedName>
        <fullName evidence="2">Uncharacterized protein</fullName>
    </submittedName>
</protein>
<evidence type="ECO:0000256" key="1">
    <source>
        <dbReference type="SAM" id="MobiDB-lite"/>
    </source>
</evidence>
<reference evidence="2" key="2">
    <citation type="journal article" date="2024" name="Plant">
        <title>Genomic evolution and insights into agronomic trait innovations of Sesamum species.</title>
        <authorList>
            <person name="Miao H."/>
            <person name="Wang L."/>
            <person name="Qu L."/>
            <person name="Liu H."/>
            <person name="Sun Y."/>
            <person name="Le M."/>
            <person name="Wang Q."/>
            <person name="Wei S."/>
            <person name="Zheng Y."/>
            <person name="Lin W."/>
            <person name="Duan Y."/>
            <person name="Cao H."/>
            <person name="Xiong S."/>
            <person name="Wang X."/>
            <person name="Wei L."/>
            <person name="Li C."/>
            <person name="Ma Q."/>
            <person name="Ju M."/>
            <person name="Zhao R."/>
            <person name="Li G."/>
            <person name="Mu C."/>
            <person name="Tian Q."/>
            <person name="Mei H."/>
            <person name="Zhang T."/>
            <person name="Gao T."/>
            <person name="Zhang H."/>
        </authorList>
    </citation>
    <scope>NUCLEOTIDE SEQUENCE</scope>
    <source>
        <strain evidence="2">G02</strain>
    </source>
</reference>
<evidence type="ECO:0000313" key="2">
    <source>
        <dbReference type="EMBL" id="KAL0292265.1"/>
    </source>
</evidence>
<accession>A0AAW2JCE6</accession>
<reference evidence="2" key="1">
    <citation type="submission" date="2020-06" db="EMBL/GenBank/DDBJ databases">
        <authorList>
            <person name="Li T."/>
            <person name="Hu X."/>
            <person name="Zhang T."/>
            <person name="Song X."/>
            <person name="Zhang H."/>
            <person name="Dai N."/>
            <person name="Sheng W."/>
            <person name="Hou X."/>
            <person name="Wei L."/>
        </authorList>
    </citation>
    <scope>NUCLEOTIDE SEQUENCE</scope>
    <source>
        <strain evidence="2">G02</strain>
        <tissue evidence="2">Leaf</tissue>
    </source>
</reference>
<name>A0AAW2JCE6_SESRA</name>
<feature type="region of interest" description="Disordered" evidence="1">
    <location>
        <begin position="46"/>
        <end position="67"/>
    </location>
</feature>
<gene>
    <name evidence="2" type="ORF">Sradi_6996500</name>
</gene>